<name>A0A0R3S301_9BILA</name>
<accession>A0A0R3S301</accession>
<dbReference type="Proteomes" id="UP000050640">
    <property type="component" value="Unplaced"/>
</dbReference>
<proteinExistence type="predicted"/>
<reference evidence="2" key="1">
    <citation type="submission" date="2017-02" db="UniProtKB">
        <authorList>
            <consortium name="WormBaseParasite"/>
        </authorList>
    </citation>
    <scope>IDENTIFICATION</scope>
</reference>
<evidence type="ECO:0000313" key="1">
    <source>
        <dbReference type="Proteomes" id="UP000050640"/>
    </source>
</evidence>
<dbReference type="AlphaFoldDB" id="A0A0R3S301"/>
<protein>
    <submittedName>
        <fullName evidence="2">Metalloprotease</fullName>
    </submittedName>
</protein>
<organism evidence="1 2">
    <name type="scientific">Elaeophora elaphi</name>
    <dbReference type="NCBI Taxonomy" id="1147741"/>
    <lineage>
        <taxon>Eukaryota</taxon>
        <taxon>Metazoa</taxon>
        <taxon>Ecdysozoa</taxon>
        <taxon>Nematoda</taxon>
        <taxon>Chromadorea</taxon>
        <taxon>Rhabditida</taxon>
        <taxon>Spirurina</taxon>
        <taxon>Spiruromorpha</taxon>
        <taxon>Filarioidea</taxon>
        <taxon>Onchocercidae</taxon>
        <taxon>Elaeophora</taxon>
    </lineage>
</organism>
<evidence type="ECO:0000313" key="2">
    <source>
        <dbReference type="WBParaSite" id="EEL_0000911801-mRNA-1"/>
    </source>
</evidence>
<keyword evidence="1" id="KW-1185">Reference proteome</keyword>
<dbReference type="WBParaSite" id="EEL_0000911801-mRNA-1">
    <property type="protein sequence ID" value="EEL_0000911801-mRNA-1"/>
    <property type="gene ID" value="EEL_0000911801"/>
</dbReference>
<sequence length="149" mass="17081">MILYHKPFQGILTDKDDRCFSLRGYIVPDEKKLSTTMSANFDVLDGEANHNFKINDVVMKIDADPNTAHRRITLEHPSLTFVTEKWHRGYRAAVEISEHLNPQMVGHGCDLFVGTMTIHIISLHYFVPLKRRLSLVDNNIIESSNDFLA</sequence>